<comment type="function">
    <text evidence="1">Acts as a ligand for KLRK1.</text>
</comment>
<name>A0A673T8V6_SURSU</name>
<feature type="chain" id="PRO_5025653914" description="Retinoic acid early-inducible protein 1 domain-containing protein" evidence="11">
    <location>
        <begin position="38"/>
        <end position="256"/>
    </location>
</feature>
<dbReference type="Pfam" id="PF14586">
    <property type="entry name" value="MHC_I_2"/>
    <property type="match status" value="1"/>
</dbReference>
<evidence type="ECO:0000256" key="10">
    <source>
        <dbReference type="ARBA" id="ARBA00023288"/>
    </source>
</evidence>
<keyword evidence="5" id="KW-0336">GPI-anchor</keyword>
<dbReference type="GO" id="GO:0046703">
    <property type="term" value="F:natural killer cell lectin-like receptor binding"/>
    <property type="evidence" value="ECO:0007669"/>
    <property type="project" value="UniProtKB-ARBA"/>
</dbReference>
<evidence type="ECO:0000256" key="1">
    <source>
        <dbReference type="ARBA" id="ARBA00002305"/>
    </source>
</evidence>
<dbReference type="Proteomes" id="UP000472268">
    <property type="component" value="Chromosome 7"/>
</dbReference>
<dbReference type="FunFam" id="3.30.500.10:FF:000004">
    <property type="entry name" value="Retinoic acid early-inducible protein 1-beta"/>
    <property type="match status" value="1"/>
</dbReference>
<evidence type="ECO:0000313" key="14">
    <source>
        <dbReference type="Proteomes" id="UP000472268"/>
    </source>
</evidence>
<evidence type="ECO:0000256" key="3">
    <source>
        <dbReference type="ARBA" id="ARBA00008353"/>
    </source>
</evidence>
<reference evidence="13 14" key="1">
    <citation type="submission" date="2019-05" db="EMBL/GenBank/DDBJ databases">
        <title>A Chromosome-scale Meerkat (S. suricatta) Genome Assembly.</title>
        <authorList>
            <person name="Dudchenko O."/>
            <person name="Lieberman Aiden E."/>
            <person name="Tung J."/>
            <person name="Barreiro L.B."/>
            <person name="Clutton-Brock T.H."/>
        </authorList>
    </citation>
    <scope>NUCLEOTIDE SEQUENCE [LARGE SCALE GENOMIC DNA]</scope>
</reference>
<dbReference type="InterPro" id="IPR050208">
    <property type="entry name" value="MHC_class-I_related"/>
</dbReference>
<evidence type="ECO:0000256" key="4">
    <source>
        <dbReference type="ARBA" id="ARBA00022475"/>
    </source>
</evidence>
<dbReference type="OMA" id="ASWHFNI"/>
<protein>
    <recommendedName>
        <fullName evidence="12">Retinoic acid early-inducible protein 1 domain-containing protein</fullName>
    </recommendedName>
</protein>
<evidence type="ECO:0000259" key="12">
    <source>
        <dbReference type="Pfam" id="PF14586"/>
    </source>
</evidence>
<dbReference type="GO" id="GO:0002476">
    <property type="term" value="P:antigen processing and presentation of endogenous peptide antigen via MHC class Ib"/>
    <property type="evidence" value="ECO:0007669"/>
    <property type="project" value="TreeGrafter"/>
</dbReference>
<dbReference type="GO" id="GO:0002486">
    <property type="term" value="P:antigen processing and presentation of endogenous peptide antigen via MHC class I via ER pathway, TAP-independent"/>
    <property type="evidence" value="ECO:0007669"/>
    <property type="project" value="TreeGrafter"/>
</dbReference>
<evidence type="ECO:0000256" key="6">
    <source>
        <dbReference type="ARBA" id="ARBA00022729"/>
    </source>
</evidence>
<keyword evidence="10" id="KW-0449">Lipoprotein</keyword>
<keyword evidence="6 11" id="KW-0732">Signal</keyword>
<dbReference type="AlphaFoldDB" id="A0A673T8V6"/>
<dbReference type="InterPro" id="IPR011162">
    <property type="entry name" value="MHC_I/II-like_Ag-recog"/>
</dbReference>
<dbReference type="InterPro" id="IPR029287">
    <property type="entry name" value="RAE-1"/>
</dbReference>
<keyword evidence="4" id="KW-1003">Cell membrane</keyword>
<reference evidence="13" key="2">
    <citation type="submission" date="2025-08" db="UniProtKB">
        <authorList>
            <consortium name="Ensembl"/>
        </authorList>
    </citation>
    <scope>IDENTIFICATION</scope>
</reference>
<dbReference type="GO" id="GO:0005615">
    <property type="term" value="C:extracellular space"/>
    <property type="evidence" value="ECO:0007669"/>
    <property type="project" value="TreeGrafter"/>
</dbReference>
<accession>A0A673T8V6</accession>
<dbReference type="InterPro" id="IPR037055">
    <property type="entry name" value="MHC_I-like_Ag-recog_sf"/>
</dbReference>
<evidence type="ECO:0000256" key="7">
    <source>
        <dbReference type="ARBA" id="ARBA00023136"/>
    </source>
</evidence>
<evidence type="ECO:0000313" key="13">
    <source>
        <dbReference type="Ensembl" id="ENSSSUP00005005371.1"/>
    </source>
</evidence>
<evidence type="ECO:0000256" key="2">
    <source>
        <dbReference type="ARBA" id="ARBA00004609"/>
    </source>
</evidence>
<reference evidence="13" key="3">
    <citation type="submission" date="2025-09" db="UniProtKB">
        <authorList>
            <consortium name="Ensembl"/>
        </authorList>
    </citation>
    <scope>IDENTIFICATION</scope>
</reference>
<proteinExistence type="inferred from homology"/>
<dbReference type="Gene3D" id="3.30.500.10">
    <property type="entry name" value="MHC class I-like antigen recognition-like"/>
    <property type="match status" value="1"/>
</dbReference>
<evidence type="ECO:0000256" key="8">
    <source>
        <dbReference type="ARBA" id="ARBA00023157"/>
    </source>
</evidence>
<organism evidence="13 14">
    <name type="scientific">Suricata suricatta</name>
    <name type="common">Meerkat</name>
    <dbReference type="NCBI Taxonomy" id="37032"/>
    <lineage>
        <taxon>Eukaryota</taxon>
        <taxon>Metazoa</taxon>
        <taxon>Chordata</taxon>
        <taxon>Craniata</taxon>
        <taxon>Vertebrata</taxon>
        <taxon>Euteleostomi</taxon>
        <taxon>Mammalia</taxon>
        <taxon>Eutheria</taxon>
        <taxon>Laurasiatheria</taxon>
        <taxon>Carnivora</taxon>
        <taxon>Feliformia</taxon>
        <taxon>Herpestidae</taxon>
        <taxon>Suricata</taxon>
    </lineage>
</organism>
<feature type="signal peptide" evidence="11">
    <location>
        <begin position="1"/>
        <end position="37"/>
    </location>
</feature>
<keyword evidence="8" id="KW-1015">Disulfide bond</keyword>
<feature type="domain" description="Retinoic acid early-inducible protein 1" evidence="12">
    <location>
        <begin position="44"/>
        <end position="216"/>
    </location>
</feature>
<dbReference type="PANTHER" id="PTHR16675:SF64">
    <property type="entry name" value="RETINOIC ACID EARLY TRANSCRIPT 1E"/>
    <property type="match status" value="1"/>
</dbReference>
<dbReference type="GO" id="GO:0006955">
    <property type="term" value="P:immune response"/>
    <property type="evidence" value="ECO:0007669"/>
    <property type="project" value="TreeGrafter"/>
</dbReference>
<dbReference type="Ensembl" id="ENSSSUT00005006206.1">
    <property type="protein sequence ID" value="ENSSSUP00005005371.1"/>
    <property type="gene ID" value="ENSSSUG00005003510.1"/>
</dbReference>
<evidence type="ECO:0000256" key="5">
    <source>
        <dbReference type="ARBA" id="ARBA00022622"/>
    </source>
</evidence>
<dbReference type="PANTHER" id="PTHR16675">
    <property type="entry name" value="MHC CLASS I-RELATED"/>
    <property type="match status" value="1"/>
</dbReference>
<dbReference type="GO" id="GO:0009897">
    <property type="term" value="C:external side of plasma membrane"/>
    <property type="evidence" value="ECO:0007669"/>
    <property type="project" value="TreeGrafter"/>
</dbReference>
<comment type="subcellular location">
    <subcellularLocation>
        <location evidence="2">Cell membrane</location>
        <topology evidence="2">Lipid-anchor</topology>
        <topology evidence="2">GPI-anchor</topology>
    </subcellularLocation>
</comment>
<evidence type="ECO:0000256" key="11">
    <source>
        <dbReference type="SAM" id="SignalP"/>
    </source>
</evidence>
<sequence length="256" mass="28214">MAHSCFSPVTRQGVHIRNSLVSCTTSLLLLMHLPAQAWKTPDCAHSLCLDLTVKSQSGPGKPWYEAQGSVDQKPVLHYDSDSNKVEPSSPLGEKVNTTKAWTELAQTLGEVGQELRMIMSDVNLENSMTRGPPTLHVQLCCPCEAEQGTAASWHFNINGQPALLFHAMNMTWTVRNPAARGIKEELENKGLANDLRSISMGDCDHWLREFLEHWKEVLEPSVSPTNVPDTGQSPFMLSNAWIILAVTVISSVLTSI</sequence>
<comment type="similarity">
    <text evidence="3">Belongs to the NKG2D ligand family.</text>
</comment>
<dbReference type="GO" id="GO:0001916">
    <property type="term" value="P:positive regulation of T cell mediated cytotoxicity"/>
    <property type="evidence" value="ECO:0007669"/>
    <property type="project" value="TreeGrafter"/>
</dbReference>
<evidence type="ECO:0000256" key="9">
    <source>
        <dbReference type="ARBA" id="ARBA00023180"/>
    </source>
</evidence>
<keyword evidence="7" id="KW-0472">Membrane</keyword>
<keyword evidence="14" id="KW-1185">Reference proteome</keyword>
<keyword evidence="9" id="KW-0325">Glycoprotein</keyword>
<dbReference type="SUPFAM" id="SSF54452">
    <property type="entry name" value="MHC antigen-recognition domain"/>
    <property type="match status" value="1"/>
</dbReference>